<dbReference type="Proteomes" id="UP000321750">
    <property type="component" value="Unassembled WGS sequence"/>
</dbReference>
<dbReference type="PROSITE" id="PS51257">
    <property type="entry name" value="PROKAR_LIPOPROTEIN"/>
    <property type="match status" value="1"/>
</dbReference>
<sequence>MVVEIAREPAPLVLSRAVQPVQHLVAFLFGCLARRRILFQAAEQASPLLQEGLHLPRATPALLHDAAGVVKLGGQDFETPVERRLVEVEENRHTFAEFPEPCARTEAGVALRDSVLAL</sequence>
<dbReference type="RefSeq" id="WP_284317260.1">
    <property type="nucleotide sequence ID" value="NZ_BSPH01000033.1"/>
</dbReference>
<dbReference type="EMBL" id="BJZV01000009">
    <property type="protein sequence ID" value="GEP10198.1"/>
    <property type="molecule type" value="Genomic_DNA"/>
</dbReference>
<evidence type="ECO:0000313" key="2">
    <source>
        <dbReference type="Proteomes" id="UP000321750"/>
    </source>
</evidence>
<reference evidence="1 2" key="1">
    <citation type="submission" date="2019-07" db="EMBL/GenBank/DDBJ databases">
        <title>Whole genome shotgun sequence of Methylobacterium gnaphalii NBRC 107716.</title>
        <authorList>
            <person name="Hosoyama A."/>
            <person name="Uohara A."/>
            <person name="Ohji S."/>
            <person name="Ichikawa N."/>
        </authorList>
    </citation>
    <scope>NUCLEOTIDE SEQUENCE [LARGE SCALE GENOMIC DNA]</scope>
    <source>
        <strain evidence="1 2">NBRC 107716</strain>
    </source>
</reference>
<organism evidence="1 2">
    <name type="scientific">Methylobacterium gnaphalii</name>
    <dbReference type="NCBI Taxonomy" id="1010610"/>
    <lineage>
        <taxon>Bacteria</taxon>
        <taxon>Pseudomonadati</taxon>
        <taxon>Pseudomonadota</taxon>
        <taxon>Alphaproteobacteria</taxon>
        <taxon>Hyphomicrobiales</taxon>
        <taxon>Methylobacteriaceae</taxon>
        <taxon>Methylobacterium</taxon>
    </lineage>
</organism>
<evidence type="ECO:0000313" key="1">
    <source>
        <dbReference type="EMBL" id="GEP10198.1"/>
    </source>
</evidence>
<comment type="caution">
    <text evidence="1">The sequence shown here is derived from an EMBL/GenBank/DDBJ whole genome shotgun (WGS) entry which is preliminary data.</text>
</comment>
<dbReference type="AlphaFoldDB" id="A0A512JJQ9"/>
<name>A0A512JJQ9_9HYPH</name>
<keyword evidence="2" id="KW-1185">Reference proteome</keyword>
<gene>
    <name evidence="1" type="ORF">MGN01_20430</name>
</gene>
<protein>
    <submittedName>
        <fullName evidence="1">Uncharacterized protein</fullName>
    </submittedName>
</protein>
<proteinExistence type="predicted"/>
<accession>A0A512JJQ9</accession>